<organism evidence="1 2">
    <name type="scientific">Sulfobacillus benefaciens</name>
    <dbReference type="NCBI Taxonomy" id="453960"/>
    <lineage>
        <taxon>Bacteria</taxon>
        <taxon>Bacillati</taxon>
        <taxon>Bacillota</taxon>
        <taxon>Clostridia</taxon>
        <taxon>Eubacteriales</taxon>
        <taxon>Clostridiales Family XVII. Incertae Sedis</taxon>
        <taxon>Sulfobacillus</taxon>
    </lineage>
</organism>
<proteinExistence type="predicted"/>
<dbReference type="InterPro" id="IPR006698">
    <property type="entry name" value="UPF0229"/>
</dbReference>
<dbReference type="Proteomes" id="UP000242972">
    <property type="component" value="Unassembled WGS sequence"/>
</dbReference>
<evidence type="ECO:0008006" key="3">
    <source>
        <dbReference type="Google" id="ProtNLM"/>
    </source>
</evidence>
<comment type="caution">
    <text evidence="1">The sequence shown here is derived from an EMBL/GenBank/DDBJ whole genome shotgun (WGS) entry which is preliminary data.</text>
</comment>
<evidence type="ECO:0000313" key="1">
    <source>
        <dbReference type="EMBL" id="PSR35487.1"/>
    </source>
</evidence>
<dbReference type="EMBL" id="PXYW01000001">
    <property type="protein sequence ID" value="PSR35487.1"/>
    <property type="molecule type" value="Genomic_DNA"/>
</dbReference>
<accession>A0A2T2XLX7</accession>
<dbReference type="PANTHER" id="PTHR30510">
    <property type="entry name" value="UPF0229 PROTEIN YEAH"/>
    <property type="match status" value="1"/>
</dbReference>
<dbReference type="AlphaFoldDB" id="A0A2T2XLX7"/>
<gene>
    <name evidence="1" type="ORF">C7B46_00405</name>
</gene>
<protein>
    <recommendedName>
        <fullName evidence="3">Sporulation protein YhbH</fullName>
    </recommendedName>
</protein>
<dbReference type="PANTHER" id="PTHR30510:SF2">
    <property type="entry name" value="UPF0229 PROTEIN YEAH"/>
    <property type="match status" value="1"/>
</dbReference>
<name>A0A2T2XLX7_9FIRM</name>
<reference evidence="1 2" key="1">
    <citation type="journal article" date="2014" name="BMC Genomics">
        <title>Comparison of environmental and isolate Sulfobacillus genomes reveals diverse carbon, sulfur, nitrogen, and hydrogen metabolisms.</title>
        <authorList>
            <person name="Justice N.B."/>
            <person name="Norman A."/>
            <person name="Brown C.T."/>
            <person name="Singh A."/>
            <person name="Thomas B.C."/>
            <person name="Banfield J.F."/>
        </authorList>
    </citation>
    <scope>NUCLEOTIDE SEQUENCE [LARGE SCALE GENOMIC DNA]</scope>
    <source>
        <strain evidence="1">AMDSBA4</strain>
    </source>
</reference>
<dbReference type="Pfam" id="PF04285">
    <property type="entry name" value="DUF444"/>
    <property type="match status" value="2"/>
</dbReference>
<sequence length="382" mass="43478">MAGFVPDWTLQRKGATDQARHQQKIREALKQRLPDLITEDSILTADGGRVIRVPIRNLEEYKFRFDPWQGDRVGQDQGELKQGDILGQIPAPVSGDKAGRGAGAPGEIPGIDYLEAEISIDDLAGMLFEDLGLPYLKPKMLSNLPRPTFQFKDISKRGLMGNLDKRRSLRENLLRHARQGETGLGAWKPDDLRFKTWVNVPQEDNNAVVIAMRDISGSMGDFKKLMARTFAFWMLRFLRTKYESVEVVFIVHHTQAREVTEEEFFQLGESGGTKVSSAYELCWEVVQNRYPASQWNIYPVHFSDGDNWSDADNRRTVEFLEAMLPLVNVFGYAEIREGGYTSTLMSAFGKLRHPRFQVVTIGNKRDVYTALKKFFPRTPGDE</sequence>
<evidence type="ECO:0000313" key="2">
    <source>
        <dbReference type="Proteomes" id="UP000242972"/>
    </source>
</evidence>